<evidence type="ECO:0000313" key="2">
    <source>
        <dbReference type="Proteomes" id="UP001374535"/>
    </source>
</evidence>
<keyword evidence="2" id="KW-1185">Reference proteome</keyword>
<reference evidence="1 2" key="1">
    <citation type="journal article" date="2023" name="Life. Sci Alliance">
        <title>Evolutionary insights into 3D genome organization and epigenetic landscape of Vigna mungo.</title>
        <authorList>
            <person name="Junaid A."/>
            <person name="Singh B."/>
            <person name="Bhatia S."/>
        </authorList>
    </citation>
    <scope>NUCLEOTIDE SEQUENCE [LARGE SCALE GENOMIC DNA]</scope>
    <source>
        <strain evidence="1">Urdbean</strain>
    </source>
</reference>
<evidence type="ECO:0000313" key="1">
    <source>
        <dbReference type="EMBL" id="WVZ15127.1"/>
    </source>
</evidence>
<accession>A0AAQ3NUR3</accession>
<protein>
    <submittedName>
        <fullName evidence="1">Uncharacterized protein</fullName>
    </submittedName>
</protein>
<dbReference type="EMBL" id="CP144697">
    <property type="protein sequence ID" value="WVZ15127.1"/>
    <property type="molecule type" value="Genomic_DNA"/>
</dbReference>
<dbReference type="AlphaFoldDB" id="A0AAQ3NUR3"/>
<name>A0AAQ3NUR3_VIGMU</name>
<sequence>MAPTLSPPSSLLQTSATSFASEKCSFPSSPEISTSGSFSRLPSFNGFDVSKFFFTESISKTDLKPDSLALRYRGPVGCSPRRFRQKLQLQMPRHLGHVQLANWATSSAFSPYLVKRHLWQNLIGQFFPFFKFLQVAAKFSFFCRHFTVENQQNKCVIIQMYLKINKQTEQQRVIKKSTHSNMQNEKMDITKKKKLIKYLMTRFFSSPNLNCRTGHNILRVLSLNRR</sequence>
<gene>
    <name evidence="1" type="ORF">V8G54_012693</name>
</gene>
<dbReference type="Proteomes" id="UP001374535">
    <property type="component" value="Chromosome 4"/>
</dbReference>
<proteinExistence type="predicted"/>
<organism evidence="1 2">
    <name type="scientific">Vigna mungo</name>
    <name type="common">Black gram</name>
    <name type="synonym">Phaseolus mungo</name>
    <dbReference type="NCBI Taxonomy" id="3915"/>
    <lineage>
        <taxon>Eukaryota</taxon>
        <taxon>Viridiplantae</taxon>
        <taxon>Streptophyta</taxon>
        <taxon>Embryophyta</taxon>
        <taxon>Tracheophyta</taxon>
        <taxon>Spermatophyta</taxon>
        <taxon>Magnoliopsida</taxon>
        <taxon>eudicotyledons</taxon>
        <taxon>Gunneridae</taxon>
        <taxon>Pentapetalae</taxon>
        <taxon>rosids</taxon>
        <taxon>fabids</taxon>
        <taxon>Fabales</taxon>
        <taxon>Fabaceae</taxon>
        <taxon>Papilionoideae</taxon>
        <taxon>50 kb inversion clade</taxon>
        <taxon>NPAAA clade</taxon>
        <taxon>indigoferoid/millettioid clade</taxon>
        <taxon>Phaseoleae</taxon>
        <taxon>Vigna</taxon>
    </lineage>
</organism>